<dbReference type="KEGG" id="glt:GlitD10_2099"/>
<evidence type="ECO:0000256" key="10">
    <source>
        <dbReference type="ARBA" id="ARBA00033437"/>
    </source>
</evidence>
<keyword evidence="4" id="KW-0602">Photosynthesis</keyword>
<feature type="transmembrane region" description="Helical" evidence="11">
    <location>
        <begin position="73"/>
        <end position="96"/>
    </location>
</feature>
<keyword evidence="14" id="KW-1185">Reference proteome</keyword>
<evidence type="ECO:0000313" key="13">
    <source>
        <dbReference type="EMBL" id="APB34428.1"/>
    </source>
</evidence>
<keyword evidence="8 11" id="KW-0472">Membrane</keyword>
<accession>A0A1J0AER4</accession>
<evidence type="ECO:0000256" key="6">
    <source>
        <dbReference type="ARBA" id="ARBA00022836"/>
    </source>
</evidence>
<organism evidence="13 14">
    <name type="scientific">Gloeomargarita lithophora Alchichica-D10</name>
    <dbReference type="NCBI Taxonomy" id="1188229"/>
    <lineage>
        <taxon>Bacteria</taxon>
        <taxon>Bacillati</taxon>
        <taxon>Cyanobacteriota</taxon>
        <taxon>Cyanophyceae</taxon>
        <taxon>Gloeomargaritales</taxon>
        <taxon>Gloeomargaritaceae</taxon>
        <taxon>Gloeomargarita</taxon>
    </lineage>
</organism>
<sequence>MSEDFVRPWKGDGQLGHLETPVSAGLGMALVNNLPAYRPGLEPSRRGLEVGMAHGYLLLGPFYKLGPMRDSEYALAAGVLAALGLVMILTVCLSLYGGVSFDKPTPGGTDQLQTAEGWSSFTGSFLIGGAGGVVFAGILLFFLPVLEGIGGNLFN</sequence>
<dbReference type="PANTHER" id="PTHR34803:SF2">
    <property type="entry name" value="PHOTOSYSTEM I REACTION CENTER SUBUNIT XI, CHLOROPLASTIC"/>
    <property type="match status" value="1"/>
</dbReference>
<protein>
    <recommendedName>
        <fullName evidence="3">Photosystem I reaction center subunit XI</fullName>
    </recommendedName>
    <alternativeName>
        <fullName evidence="9">PSI subunit V</fullName>
    </alternativeName>
    <alternativeName>
        <fullName evidence="10">PSI-L</fullName>
    </alternativeName>
</protein>
<evidence type="ECO:0000259" key="12">
    <source>
        <dbReference type="Pfam" id="PF02605"/>
    </source>
</evidence>
<evidence type="ECO:0000256" key="2">
    <source>
        <dbReference type="ARBA" id="ARBA00008820"/>
    </source>
</evidence>
<dbReference type="STRING" id="1188229.GlitD10_2099"/>
<dbReference type="RefSeq" id="WP_071454869.1">
    <property type="nucleotide sequence ID" value="NZ_CP017675.1"/>
</dbReference>
<keyword evidence="5 11" id="KW-0812">Transmembrane</keyword>
<comment type="similarity">
    <text evidence="2">Belongs to the PsaL family.</text>
</comment>
<dbReference type="SUPFAM" id="SSF81568">
    <property type="entry name" value="Photosystem I reaction center subunit XI, PsaL"/>
    <property type="match status" value="1"/>
</dbReference>
<evidence type="ECO:0000256" key="9">
    <source>
        <dbReference type="ARBA" id="ARBA00032768"/>
    </source>
</evidence>
<proteinExistence type="inferred from homology"/>
<keyword evidence="6" id="KW-0603">Photosystem I</keyword>
<feature type="domain" description="Photosystem I PsaL reaction centre subunit XI" evidence="12">
    <location>
        <begin position="6"/>
        <end position="140"/>
    </location>
</feature>
<dbReference type="Gene3D" id="1.20.1240.10">
    <property type="entry name" value="Photosystem I PsaL, reaction centre subunit XI"/>
    <property type="match status" value="1"/>
</dbReference>
<gene>
    <name evidence="13" type="primary">psaL</name>
    <name evidence="13" type="ORF">GlitD10_2099</name>
</gene>
<evidence type="ECO:0000313" key="14">
    <source>
        <dbReference type="Proteomes" id="UP000180235"/>
    </source>
</evidence>
<dbReference type="AlphaFoldDB" id="A0A1J0AER4"/>
<evidence type="ECO:0000256" key="7">
    <source>
        <dbReference type="ARBA" id="ARBA00022989"/>
    </source>
</evidence>
<evidence type="ECO:0000256" key="8">
    <source>
        <dbReference type="ARBA" id="ARBA00023136"/>
    </source>
</evidence>
<evidence type="ECO:0000256" key="4">
    <source>
        <dbReference type="ARBA" id="ARBA00022531"/>
    </source>
</evidence>
<name>A0A1J0AER4_9CYAN</name>
<dbReference type="InterPro" id="IPR003757">
    <property type="entry name" value="PSI_PsaL"/>
</dbReference>
<dbReference type="GO" id="GO:0015979">
    <property type="term" value="P:photosynthesis"/>
    <property type="evidence" value="ECO:0007669"/>
    <property type="project" value="UniProtKB-KW"/>
</dbReference>
<dbReference type="InterPro" id="IPR036592">
    <property type="entry name" value="PSI_PsaL_sf"/>
</dbReference>
<feature type="transmembrane region" description="Helical" evidence="11">
    <location>
        <begin position="125"/>
        <end position="146"/>
    </location>
</feature>
<comment type="subcellular location">
    <subcellularLocation>
        <location evidence="1">Membrane</location>
        <topology evidence="1">Multi-pass membrane protein</topology>
    </subcellularLocation>
</comment>
<dbReference type="Pfam" id="PF02605">
    <property type="entry name" value="PsaL"/>
    <property type="match status" value="1"/>
</dbReference>
<evidence type="ECO:0000256" key="3">
    <source>
        <dbReference type="ARBA" id="ARBA00019514"/>
    </source>
</evidence>
<keyword evidence="7 11" id="KW-1133">Transmembrane helix</keyword>
<dbReference type="EMBL" id="CP017675">
    <property type="protein sequence ID" value="APB34428.1"/>
    <property type="molecule type" value="Genomic_DNA"/>
</dbReference>
<reference evidence="13 14" key="1">
    <citation type="submission" date="2016-10" db="EMBL/GenBank/DDBJ databases">
        <title>Description of Gloeomargarita lithophora gen. nov., sp. nov., a thylakoid-bearing basal-branching cyanobacterium with intracellular carbonates, and proposal for Gloeomargaritales ord. nov.</title>
        <authorList>
            <person name="Moreira D."/>
            <person name="Tavera R."/>
            <person name="Benzerara K."/>
            <person name="Skouri-Panet F."/>
            <person name="Couradeau E."/>
            <person name="Gerard E."/>
            <person name="Loussert C."/>
            <person name="Novelo E."/>
            <person name="Zivanovic Y."/>
            <person name="Lopez-Garcia P."/>
        </authorList>
    </citation>
    <scope>NUCLEOTIDE SEQUENCE [LARGE SCALE GENOMIC DNA]</scope>
    <source>
        <strain evidence="13 14">D10</strain>
    </source>
</reference>
<dbReference type="InterPro" id="IPR022980">
    <property type="entry name" value="PSI_suXI"/>
</dbReference>
<evidence type="ECO:0000256" key="1">
    <source>
        <dbReference type="ARBA" id="ARBA00004141"/>
    </source>
</evidence>
<dbReference type="PANTHER" id="PTHR34803">
    <property type="entry name" value="PHOTOSYSTEM I REACTION CENTER SUBUNIT XI, CHLOROPLASTIC"/>
    <property type="match status" value="1"/>
</dbReference>
<evidence type="ECO:0000256" key="11">
    <source>
        <dbReference type="SAM" id="Phobius"/>
    </source>
</evidence>
<dbReference type="OrthoDB" id="464381at2"/>
<evidence type="ECO:0000256" key="5">
    <source>
        <dbReference type="ARBA" id="ARBA00022692"/>
    </source>
</evidence>
<dbReference type="Proteomes" id="UP000180235">
    <property type="component" value="Chromosome"/>
</dbReference>
<dbReference type="GO" id="GO:0009538">
    <property type="term" value="C:photosystem I reaction center"/>
    <property type="evidence" value="ECO:0007669"/>
    <property type="project" value="InterPro"/>
</dbReference>